<gene>
    <name evidence="1" type="ORF">A7J50_2864</name>
</gene>
<dbReference type="Pfam" id="PF13665">
    <property type="entry name" value="Tox-PAAR-like"/>
    <property type="match status" value="1"/>
</dbReference>
<organism evidence="1 2">
    <name type="scientific">Pseudomonas antarctica</name>
    <dbReference type="NCBI Taxonomy" id="219572"/>
    <lineage>
        <taxon>Bacteria</taxon>
        <taxon>Pseudomonadati</taxon>
        <taxon>Pseudomonadota</taxon>
        <taxon>Gammaproteobacteria</taxon>
        <taxon>Pseudomonadales</taxon>
        <taxon>Pseudomonadaceae</taxon>
        <taxon>Pseudomonas</taxon>
    </lineage>
</organism>
<evidence type="ECO:0000313" key="1">
    <source>
        <dbReference type="EMBL" id="ANF86257.1"/>
    </source>
</evidence>
<dbReference type="KEGG" id="panr:A7J50_2864"/>
<accession>A0A172Z184</accession>
<dbReference type="AlphaFoldDB" id="A0A172Z184"/>
<evidence type="ECO:0000313" key="2">
    <source>
        <dbReference type="Proteomes" id="UP000077829"/>
    </source>
</evidence>
<dbReference type="Proteomes" id="UP000077829">
    <property type="component" value="Chromosome"/>
</dbReference>
<dbReference type="RefSeq" id="WP_064452388.1">
    <property type="nucleotide sequence ID" value="NZ_CP015600.1"/>
</dbReference>
<dbReference type="CDD" id="cd14740">
    <property type="entry name" value="PAAR_4"/>
    <property type="match status" value="1"/>
</dbReference>
<dbReference type="PATRIC" id="fig|219572.3.peg.2941"/>
<dbReference type="EMBL" id="CP015600">
    <property type="protein sequence ID" value="ANF86257.1"/>
    <property type="molecule type" value="Genomic_DNA"/>
</dbReference>
<dbReference type="STRING" id="219572.A7J50_2864"/>
<protein>
    <submittedName>
        <fullName evidence="1">Type VI secretion protein</fullName>
    </submittedName>
</protein>
<proteinExistence type="predicted"/>
<sequence length="135" mass="13715" precursor="true">MFMLTNDGAVATATAPDMCNTPTPTGPLPMPYPNTADTRMADPGGLMSNVLVMGMPAMTLMSKVTISNGDQPGAAGGLLSGRIMGEMTFLNASTCVTVGGKPAVRVTCLTGHNGAPQNTVGMVSAPGQTKVLVMR</sequence>
<name>A0A172Z184_9PSED</name>
<reference evidence="1 2" key="1">
    <citation type="submission" date="2016-05" db="EMBL/GenBank/DDBJ databases">
        <title>Complete genome sequence of Pseudomonas antarctica PAMC 27494.</title>
        <authorList>
            <person name="Lee J."/>
        </authorList>
    </citation>
    <scope>NUCLEOTIDE SEQUENCE [LARGE SCALE GENOMIC DNA]</scope>
    <source>
        <strain evidence="1 2">PAMC 27494</strain>
    </source>
</reference>